<dbReference type="Proteomes" id="UP000238274">
    <property type="component" value="Unassembled WGS sequence"/>
</dbReference>
<evidence type="ECO:0008006" key="4">
    <source>
        <dbReference type="Google" id="ProtNLM"/>
    </source>
</evidence>
<dbReference type="EMBL" id="PKSM01000239">
    <property type="protein sequence ID" value="POW01021.1"/>
    <property type="molecule type" value="Genomic_DNA"/>
</dbReference>
<evidence type="ECO:0000313" key="3">
    <source>
        <dbReference type="Proteomes" id="UP000238274"/>
    </source>
</evidence>
<feature type="region of interest" description="Disordered" evidence="1">
    <location>
        <begin position="1266"/>
        <end position="1345"/>
    </location>
</feature>
<evidence type="ECO:0000256" key="1">
    <source>
        <dbReference type="SAM" id="MobiDB-lite"/>
    </source>
</evidence>
<dbReference type="InterPro" id="IPR038765">
    <property type="entry name" value="Papain-like_cys_pep_sf"/>
</dbReference>
<organism evidence="2 3">
    <name type="scientific">Puccinia striiformis</name>
    <dbReference type="NCBI Taxonomy" id="27350"/>
    <lineage>
        <taxon>Eukaryota</taxon>
        <taxon>Fungi</taxon>
        <taxon>Dikarya</taxon>
        <taxon>Basidiomycota</taxon>
        <taxon>Pucciniomycotina</taxon>
        <taxon>Pucciniomycetes</taxon>
        <taxon>Pucciniales</taxon>
        <taxon>Pucciniaceae</taxon>
        <taxon>Puccinia</taxon>
    </lineage>
</organism>
<protein>
    <recommendedName>
        <fullName evidence="4">OTU domain-containing protein</fullName>
    </recommendedName>
</protein>
<proteinExistence type="predicted"/>
<feature type="region of interest" description="Disordered" evidence="1">
    <location>
        <begin position="1069"/>
        <end position="1155"/>
    </location>
</feature>
<feature type="compositionally biased region" description="Polar residues" evidence="1">
    <location>
        <begin position="1309"/>
        <end position="1326"/>
    </location>
</feature>
<feature type="region of interest" description="Disordered" evidence="1">
    <location>
        <begin position="1191"/>
        <end position="1254"/>
    </location>
</feature>
<gene>
    <name evidence="2" type="ORF">PSHT_12750</name>
</gene>
<evidence type="ECO:0000313" key="2">
    <source>
        <dbReference type="EMBL" id="POW01021.1"/>
    </source>
</evidence>
<feature type="compositionally biased region" description="Polar residues" evidence="1">
    <location>
        <begin position="1219"/>
        <end position="1239"/>
    </location>
</feature>
<feature type="region of interest" description="Disordered" evidence="1">
    <location>
        <begin position="63"/>
        <end position="91"/>
    </location>
</feature>
<feature type="compositionally biased region" description="Polar residues" evidence="1">
    <location>
        <begin position="1200"/>
        <end position="1209"/>
    </location>
</feature>
<feature type="compositionally biased region" description="Basic residues" evidence="1">
    <location>
        <begin position="1100"/>
        <end position="1115"/>
    </location>
</feature>
<comment type="caution">
    <text evidence="2">The sequence shown here is derived from an EMBL/GenBank/DDBJ whole genome shotgun (WGS) entry which is preliminary data.</text>
</comment>
<reference evidence="2 3" key="1">
    <citation type="submission" date="2017-12" db="EMBL/GenBank/DDBJ databases">
        <title>Gene loss provides genomic basis for host adaptation in cereal stripe rust fungi.</title>
        <authorList>
            <person name="Xia C."/>
        </authorList>
    </citation>
    <scope>NUCLEOTIDE SEQUENCE [LARGE SCALE GENOMIC DNA]</scope>
    <source>
        <strain evidence="2 3">93TX-2</strain>
    </source>
</reference>
<feature type="compositionally biased region" description="Polar residues" evidence="1">
    <location>
        <begin position="1270"/>
        <end position="1284"/>
    </location>
</feature>
<dbReference type="SUPFAM" id="SSF54001">
    <property type="entry name" value="Cysteine proteinases"/>
    <property type="match status" value="1"/>
</dbReference>
<reference evidence="3" key="3">
    <citation type="journal article" date="2018" name="Mol. Plant Microbe Interact.">
        <title>Genome sequence resources for the wheat stripe rust pathogen (Puccinia striiformis f. sp. tritici) and the barley stripe rust pathogen (Puccinia striiformis f. sp. hordei).</title>
        <authorList>
            <person name="Xia C."/>
            <person name="Wang M."/>
            <person name="Yin C."/>
            <person name="Cornejo O.E."/>
            <person name="Hulbert S.H."/>
            <person name="Chen X."/>
        </authorList>
    </citation>
    <scope>NUCLEOTIDE SEQUENCE [LARGE SCALE GENOMIC DNA]</scope>
    <source>
        <strain evidence="3">93TX-2</strain>
    </source>
</reference>
<sequence length="1685" mass="190851">MFFSSRTSQLQHDSTLDQQKDGMDNAGACFGQLHHNSTLDHQESVMDKGEDCFGENIDDVSAADAEQSPHGPESGLDYDSSDGFPSVSSDRSSQLDLVDNFLQLDLFGDSVPGPMPAHPDEDEDEEKIDYQNTWSPFRSQEDFLGCLLMGYLHNIVSRSSYIYTRQVLSTRALHIPYWDSVQRTRARLRKLLNFDLMESISVFNNKCYAISLKGIIANELLNPYVTQHLEYYPHDPTGTPINSLCQSFKWREDLAREHRVQMVPKGSKHFYIFEPTGLASGDVVVPIFFYKHDLRLFAKCCLPEFRQKEDGSLYIIIPADIKFTGDLLTVDIEEFEDLYNEIEAEDGVKLSKLCGDVMFEDHLEGHNTLIPLPNPWRVRANGRIIRHVPITLYADDTSGNVSKQWNKHISYYFTLSGLHPHLSNQEYHCHFVGTSNVASVLELGEPIIDDLCDLGTIGHPAYDSLINENVLIMSVVLAFLADSPMHAEVTSTPLPGNANDPCRVCHLHVAHKDDKCDIGYVKDFLGITSGGHKLPPLRSWPETKARLLEMWKLAKTNSKDDYIKMGQQYGLKDNINTEIVNQYKQHKRPGQKERILKLEKDSPHRLLNCFFRIPSFDGCLDTPVEILHVFQLGPVKYLLADFMISTFKGKETLKLKLQGYWNSFNTEALNIPSLRPEYMVTHWKSFTGKEFKKVVQAAPFVFYPFMKPSMRDLWASLCSLATLIFQTEISNLNQYVADLEEAIEIFLYHVCKMTAQWVNKPKFHMLRHLPASVRRFGPPCLFASEKFEAFNSMVRNASTHSNKQRPGRDIAITFANYQVLRLILSGAFLYHYLKHYHFKASSQVTNMFKHNREMQKVLGLDTSTPPCFPSLKVRKVPQEDKQPIPANLKKTYPYREFQQITSIKPNVHDSVKKGTYVLIRNKVKDYVGRVDSLWQPIIKGSLTMFYMKVTKYDSVRINSFYNMQEYQDTHQEDIANASDIICCLNFQHNCHDGNCLAAQGPPNRVGNQEGTSCVHHIKHSQYNGYILNSGALRATEHHRRLTGRVLKPITPEMWEETTSQGLAKWKSAFNAHSAPPPPPLEPELVTGHGTAGGDSPPPKHFARATKRSYQKKTPKNKQSIPSNEPPAWTTKGYQEEHSPISVSSTAQATPGCLSGQANHVDPTLLHVPVQGSIGPLVPVSQAQETSLPQFARPKRPIWGHSSNSQNFVSENPPPYPPASQIQNYLSGQPSSSARPNQYKSALPSHEPNHHRPLVGAYHHSGKIQRYISGHPSSSTRPTQYNSALPSHEPNTHRPLVGEYHRPGKIQKYISGQPSSSTRPTQYNSALPSHERNTHQPPMDGSRKSSQLKGVLMSEGIHNLLFNQSTQVLSEKLVTNTSSSSLDHSKRQMMMPEGQLIQQNSPDGTVVDGKRRMINSTEAIMTEGVEDQKFNQSRLVSAKKTFTTPSSVDSSKRRMIISEQQTIHTIAVPNRIFKPIRAAQPRPTTTPLTEIPHQIPRLPRFIQPFVQTIFDVDPDGNCGFRVVAYCLYGDQERYMDVRDRMVKELTKRQEFYLKEGIIFNINETLDAISLKSKGWCPPRNWLVMPSMGEIIANAFNTPVFFFSQVGSNERIGCQGMFPTFCPPNSNRPIFIALIDQHYGVLRMNNPSLFPMPQVLKNWYTAAEQAGQGAEDWAYIRYADCIEMTQG</sequence>
<dbReference type="PANTHER" id="PTHR31912">
    <property type="entry name" value="IP13529P"/>
    <property type="match status" value="1"/>
</dbReference>
<dbReference type="OrthoDB" id="2506480at2759"/>
<name>A0A2S4UUZ0_9BASI</name>
<dbReference type="VEuPathDB" id="FungiDB:PSTT_05423"/>
<dbReference type="CDD" id="cd22744">
    <property type="entry name" value="OTU"/>
    <property type="match status" value="1"/>
</dbReference>
<reference evidence="3" key="2">
    <citation type="journal article" date="2018" name="BMC Genomics">
        <title>Genomic insights into host adaptation between the wheat stripe rust pathogen (Puccinia striiformis f. sp. tritici) and the barley stripe rust pathogen (Puccinia striiformis f. sp. hordei).</title>
        <authorList>
            <person name="Xia C."/>
            <person name="Wang M."/>
            <person name="Yin C."/>
            <person name="Cornejo O.E."/>
            <person name="Hulbert S.H."/>
            <person name="Chen X."/>
        </authorList>
    </citation>
    <scope>NUCLEOTIDE SEQUENCE [LARGE SCALE GENOMIC DNA]</scope>
    <source>
        <strain evidence="3">93TX-2</strain>
    </source>
</reference>
<dbReference type="Gene3D" id="3.90.70.80">
    <property type="match status" value="1"/>
</dbReference>
<dbReference type="PANTHER" id="PTHR31912:SF34">
    <property type="entry name" value="NOTOCHORD-RELATED PROTEIN"/>
    <property type="match status" value="1"/>
</dbReference>
<dbReference type="VEuPathDB" id="FungiDB:PSHT_12750"/>
<accession>A0A2S4UUZ0</accession>
<keyword evidence="3" id="KW-1185">Reference proteome</keyword>